<proteinExistence type="inferred from homology"/>
<dbReference type="Pfam" id="PF01497">
    <property type="entry name" value="Peripla_BP_2"/>
    <property type="match status" value="1"/>
</dbReference>
<evidence type="ECO:0000313" key="6">
    <source>
        <dbReference type="Proteomes" id="UP000295281"/>
    </source>
</evidence>
<keyword evidence="2 3" id="KW-0732">Signal</keyword>
<accession>A0A4R6V4E6</accession>
<dbReference type="Proteomes" id="UP000295281">
    <property type="component" value="Unassembled WGS sequence"/>
</dbReference>
<gene>
    <name evidence="5" type="ORF">EV190_103130</name>
</gene>
<dbReference type="PROSITE" id="PS51257">
    <property type="entry name" value="PROKAR_LIPOPROTEIN"/>
    <property type="match status" value="1"/>
</dbReference>
<dbReference type="InterPro" id="IPR054828">
    <property type="entry name" value="Vit_B12_bind_prot"/>
</dbReference>
<dbReference type="AlphaFoldDB" id="A0A4R6V4E6"/>
<dbReference type="EMBL" id="SNYN01000003">
    <property type="protein sequence ID" value="TDQ53679.1"/>
    <property type="molecule type" value="Genomic_DNA"/>
</dbReference>
<dbReference type="PROSITE" id="PS50983">
    <property type="entry name" value="FE_B12_PBP"/>
    <property type="match status" value="1"/>
</dbReference>
<evidence type="ECO:0000256" key="3">
    <source>
        <dbReference type="SAM" id="SignalP"/>
    </source>
</evidence>
<dbReference type="InterPro" id="IPR002491">
    <property type="entry name" value="ABC_transptr_periplasmic_BD"/>
</dbReference>
<dbReference type="InterPro" id="IPR050902">
    <property type="entry name" value="ABC_Transporter_SBP"/>
</dbReference>
<evidence type="ECO:0000313" key="5">
    <source>
        <dbReference type="EMBL" id="TDQ53679.1"/>
    </source>
</evidence>
<evidence type="ECO:0000256" key="2">
    <source>
        <dbReference type="ARBA" id="ARBA00022729"/>
    </source>
</evidence>
<dbReference type="PANTHER" id="PTHR30535">
    <property type="entry name" value="VITAMIN B12-BINDING PROTEIN"/>
    <property type="match status" value="1"/>
</dbReference>
<evidence type="ECO:0000256" key="1">
    <source>
        <dbReference type="ARBA" id="ARBA00008814"/>
    </source>
</evidence>
<comment type="similarity">
    <text evidence="1">Belongs to the bacterial solute-binding protein 8 family.</text>
</comment>
<keyword evidence="6" id="KW-1185">Reference proteome</keyword>
<dbReference type="CDD" id="cd01143">
    <property type="entry name" value="YvrC"/>
    <property type="match status" value="1"/>
</dbReference>
<evidence type="ECO:0000259" key="4">
    <source>
        <dbReference type="PROSITE" id="PS50983"/>
    </source>
</evidence>
<name>A0A4R6V4E6_9ACTN</name>
<dbReference type="NCBIfam" id="NF038402">
    <property type="entry name" value="TroA_like"/>
    <property type="match status" value="1"/>
</dbReference>
<dbReference type="OrthoDB" id="6495095at2"/>
<comment type="caution">
    <text evidence="5">The sequence shown here is derived from an EMBL/GenBank/DDBJ whole genome shotgun (WGS) entry which is preliminary data.</text>
</comment>
<feature type="signal peptide" evidence="3">
    <location>
        <begin position="1"/>
        <end position="22"/>
    </location>
</feature>
<feature type="chain" id="PRO_5038751189" evidence="3">
    <location>
        <begin position="23"/>
        <end position="311"/>
    </location>
</feature>
<dbReference type="SUPFAM" id="SSF53807">
    <property type="entry name" value="Helical backbone' metal receptor"/>
    <property type="match status" value="1"/>
</dbReference>
<organism evidence="5 6">
    <name type="scientific">Actinorugispora endophytica</name>
    <dbReference type="NCBI Taxonomy" id="1605990"/>
    <lineage>
        <taxon>Bacteria</taxon>
        <taxon>Bacillati</taxon>
        <taxon>Actinomycetota</taxon>
        <taxon>Actinomycetes</taxon>
        <taxon>Streptosporangiales</taxon>
        <taxon>Nocardiopsidaceae</taxon>
        <taxon>Actinorugispora</taxon>
    </lineage>
</organism>
<feature type="domain" description="Fe/B12 periplasmic-binding" evidence="4">
    <location>
        <begin position="60"/>
        <end position="309"/>
    </location>
</feature>
<reference evidence="5 6" key="1">
    <citation type="submission" date="2019-03" db="EMBL/GenBank/DDBJ databases">
        <title>Genomic Encyclopedia of Type Strains, Phase IV (KMG-IV): sequencing the most valuable type-strain genomes for metagenomic binning, comparative biology and taxonomic classification.</title>
        <authorList>
            <person name="Goeker M."/>
        </authorList>
    </citation>
    <scope>NUCLEOTIDE SEQUENCE [LARGE SCALE GENOMIC DNA]</scope>
    <source>
        <strain evidence="5 6">DSM 46770</strain>
    </source>
</reference>
<dbReference type="RefSeq" id="WP_133740599.1">
    <property type="nucleotide sequence ID" value="NZ_SNYN01000003.1"/>
</dbReference>
<sequence length="311" mass="32678">MRIARNLAAFSLPALLVLTACGGGSQSPEEPAEESASAAGFPVTVTDARGEVTLDAAPERVVSLSPSLTEILFEVGAGDQVVAADEYSNHPEDAPTTDLSGFTPNVEAIVEYEPDLVVLSEDGDDITEQLEKVMVPVLLLPSATSLDDTYAQLELLGEATGNAEEGAAAADELRTRIDGIVAGVEEDGGAEELTYYHEVDAAMYSVTSETFIGQVYELFGLTNIADAAEDAAGGYPQLSAEFIVEEDPDLVFLSYPGGAEDFTGRPAFDSVTAVQEDRVVELDADTSSRWGPRVADFAEDVAGAVEAARES</sequence>
<protein>
    <submittedName>
        <fullName evidence="5">Iron complex transport system substrate-binding protein</fullName>
    </submittedName>
</protein>
<dbReference type="Gene3D" id="3.40.50.1980">
    <property type="entry name" value="Nitrogenase molybdenum iron protein domain"/>
    <property type="match status" value="2"/>
</dbReference>
<dbReference type="PANTHER" id="PTHR30535:SF34">
    <property type="entry name" value="MOLYBDATE-BINDING PROTEIN MOLA"/>
    <property type="match status" value="1"/>
</dbReference>